<evidence type="ECO:0000313" key="2">
    <source>
        <dbReference type="EnsemblMetazoa" id="SMAR001868-PA"/>
    </source>
</evidence>
<dbReference type="Proteomes" id="UP000014500">
    <property type="component" value="Unassembled WGS sequence"/>
</dbReference>
<dbReference type="AlphaFoldDB" id="T1ILN3"/>
<protein>
    <submittedName>
        <fullName evidence="2">Uncharacterized protein</fullName>
    </submittedName>
</protein>
<evidence type="ECO:0000313" key="3">
    <source>
        <dbReference type="Proteomes" id="UP000014500"/>
    </source>
</evidence>
<dbReference type="EMBL" id="AFFK01016442">
    <property type="status" value="NOT_ANNOTATED_CDS"/>
    <property type="molecule type" value="Genomic_DNA"/>
</dbReference>
<dbReference type="HOGENOM" id="CLU_2280877_0_0_1"/>
<keyword evidence="3" id="KW-1185">Reference proteome</keyword>
<reference evidence="2" key="2">
    <citation type="submission" date="2015-02" db="UniProtKB">
        <authorList>
            <consortium name="EnsemblMetazoa"/>
        </authorList>
    </citation>
    <scope>IDENTIFICATION</scope>
</reference>
<feature type="transmembrane region" description="Helical" evidence="1">
    <location>
        <begin position="45"/>
        <end position="63"/>
    </location>
</feature>
<keyword evidence="1" id="KW-0812">Transmembrane</keyword>
<accession>T1ILN3</accession>
<keyword evidence="1" id="KW-0472">Membrane</keyword>
<organism evidence="2 3">
    <name type="scientific">Strigamia maritima</name>
    <name type="common">European centipede</name>
    <name type="synonym">Geophilus maritimus</name>
    <dbReference type="NCBI Taxonomy" id="126957"/>
    <lineage>
        <taxon>Eukaryota</taxon>
        <taxon>Metazoa</taxon>
        <taxon>Ecdysozoa</taxon>
        <taxon>Arthropoda</taxon>
        <taxon>Myriapoda</taxon>
        <taxon>Chilopoda</taxon>
        <taxon>Pleurostigmophora</taxon>
        <taxon>Geophilomorpha</taxon>
        <taxon>Linotaeniidae</taxon>
        <taxon>Strigamia</taxon>
    </lineage>
</organism>
<name>T1ILN3_STRMM</name>
<sequence>MRPMRLPRYARYHEKTPEKQVFIDTIQNTNRLSVRIAADITMTTIKIVALLLVLLASTVVANINSIKEGVHCKKIYNLFIKNFKLDKVDDFDKIVSLVFYAN</sequence>
<evidence type="ECO:0000256" key="1">
    <source>
        <dbReference type="SAM" id="Phobius"/>
    </source>
</evidence>
<keyword evidence="1" id="KW-1133">Transmembrane helix</keyword>
<reference evidence="3" key="1">
    <citation type="submission" date="2011-05" db="EMBL/GenBank/DDBJ databases">
        <authorList>
            <person name="Richards S.R."/>
            <person name="Qu J."/>
            <person name="Jiang H."/>
            <person name="Jhangiani S.N."/>
            <person name="Agravi P."/>
            <person name="Goodspeed R."/>
            <person name="Gross S."/>
            <person name="Mandapat C."/>
            <person name="Jackson L."/>
            <person name="Mathew T."/>
            <person name="Pu L."/>
            <person name="Thornton R."/>
            <person name="Saada N."/>
            <person name="Wilczek-Boney K.B."/>
            <person name="Lee S."/>
            <person name="Kovar C."/>
            <person name="Wu Y."/>
            <person name="Scherer S.E."/>
            <person name="Worley K.C."/>
            <person name="Muzny D.M."/>
            <person name="Gibbs R."/>
        </authorList>
    </citation>
    <scope>NUCLEOTIDE SEQUENCE</scope>
    <source>
        <strain evidence="3">Brora</strain>
    </source>
</reference>
<proteinExistence type="predicted"/>
<dbReference type="EnsemblMetazoa" id="SMAR001868-RA">
    <property type="protein sequence ID" value="SMAR001868-PA"/>
    <property type="gene ID" value="SMAR001868"/>
</dbReference>